<dbReference type="PROSITE" id="PS51257">
    <property type="entry name" value="PROKAR_LIPOPROTEIN"/>
    <property type="match status" value="1"/>
</dbReference>
<gene>
    <name evidence="2" type="ORF">NQV15_06030</name>
</gene>
<reference evidence="2 3" key="1">
    <citation type="submission" date="2022-08" db="EMBL/GenBank/DDBJ databases">
        <title>novel species in genus Aeromicrobium.</title>
        <authorList>
            <person name="Ye L."/>
        </authorList>
    </citation>
    <scope>NUCLEOTIDE SEQUENCE [LARGE SCALE GENOMIC DNA]</scope>
    <source>
        <strain evidence="3">zg-Y1379</strain>
    </source>
</reference>
<dbReference type="Proteomes" id="UP001316184">
    <property type="component" value="Chromosome"/>
</dbReference>
<evidence type="ECO:0000313" key="3">
    <source>
        <dbReference type="Proteomes" id="UP001316184"/>
    </source>
</evidence>
<feature type="signal peptide" evidence="1">
    <location>
        <begin position="1"/>
        <end position="26"/>
    </location>
</feature>
<dbReference type="Pfam" id="PF12028">
    <property type="entry name" value="DUF3515"/>
    <property type="match status" value="1"/>
</dbReference>
<protein>
    <submittedName>
        <fullName evidence="2">DUF3515 domain-containing protein</fullName>
    </submittedName>
</protein>
<organism evidence="2 3">
    <name type="scientific">Aeromicrobium wangtongii</name>
    <dbReference type="NCBI Taxonomy" id="2969247"/>
    <lineage>
        <taxon>Bacteria</taxon>
        <taxon>Bacillati</taxon>
        <taxon>Actinomycetota</taxon>
        <taxon>Actinomycetes</taxon>
        <taxon>Propionibacteriales</taxon>
        <taxon>Nocardioidaceae</taxon>
        <taxon>Aeromicrobium</taxon>
    </lineage>
</organism>
<proteinExistence type="predicted"/>
<name>A0ABY5MCM4_9ACTN</name>
<keyword evidence="1" id="KW-0732">Signal</keyword>
<dbReference type="EMBL" id="CP102173">
    <property type="protein sequence ID" value="UUP14868.1"/>
    <property type="molecule type" value="Genomic_DNA"/>
</dbReference>
<sequence length="153" mass="16273">MPDRPRLTVRRLLPLAILLVAGCSPGYTVDAYPTEPGTAVDCKALYADAPRTVAGEDSILVKDDNAVAWGAPAIVMRCGVEKPDALTISSPCYPVGDVDWFAETTADGYLFTTIGRSFFVSLEVPRAYDPASEALADVAGTIKKHDPSVKPCV</sequence>
<evidence type="ECO:0000313" key="2">
    <source>
        <dbReference type="EMBL" id="UUP14868.1"/>
    </source>
</evidence>
<feature type="chain" id="PRO_5045110793" evidence="1">
    <location>
        <begin position="27"/>
        <end position="153"/>
    </location>
</feature>
<accession>A0ABY5MCM4</accession>
<keyword evidence="3" id="KW-1185">Reference proteome</keyword>
<evidence type="ECO:0000256" key="1">
    <source>
        <dbReference type="SAM" id="SignalP"/>
    </source>
</evidence>
<dbReference type="InterPro" id="IPR021903">
    <property type="entry name" value="DUF3515"/>
</dbReference>
<dbReference type="RefSeq" id="WP_232398794.1">
    <property type="nucleotide sequence ID" value="NZ_CP102173.1"/>
</dbReference>